<organism evidence="2 3">
    <name type="scientific">Caudoviricetes sp. vir215</name>
    <dbReference type="NCBI Taxonomy" id="3068354"/>
    <lineage>
        <taxon>Viruses</taxon>
        <taxon>Duplodnaviria</taxon>
        <taxon>Heunggongvirae</taxon>
        <taxon>Uroviricota</taxon>
        <taxon>Caudoviricetes</taxon>
    </lineage>
</organism>
<sequence>MIQSQEIVLSSLRKNGPMTVTQICNDTGCSPTYVRRSLKKLAKYRFVEDGEPVRKPGCTTWLATWRAIE</sequence>
<name>A0AA87CD32_9CAUD</name>
<dbReference type="Pfam" id="PF01022">
    <property type="entry name" value="HTH_5"/>
    <property type="match status" value="1"/>
</dbReference>
<dbReference type="RefSeq" id="YP_011108872.1">
    <property type="nucleotide sequence ID" value="NC_092586.1"/>
</dbReference>
<dbReference type="GeneID" id="98835787"/>
<evidence type="ECO:0000259" key="1">
    <source>
        <dbReference type="Pfam" id="PF01022"/>
    </source>
</evidence>
<dbReference type="InterPro" id="IPR036388">
    <property type="entry name" value="WH-like_DNA-bd_sf"/>
</dbReference>
<feature type="domain" description="HTH arsR-type" evidence="1">
    <location>
        <begin position="8"/>
        <end position="48"/>
    </location>
</feature>
<evidence type="ECO:0000313" key="3">
    <source>
        <dbReference type="Proteomes" id="UP001302265"/>
    </source>
</evidence>
<gene>
    <name evidence="2" type="ORF">vir215_00017</name>
</gene>
<dbReference type="GO" id="GO:0003700">
    <property type="term" value="F:DNA-binding transcription factor activity"/>
    <property type="evidence" value="ECO:0007669"/>
    <property type="project" value="InterPro"/>
</dbReference>
<protein>
    <recommendedName>
        <fullName evidence="1">HTH arsR-type domain-containing protein</fullName>
    </recommendedName>
</protein>
<proteinExistence type="predicted"/>
<dbReference type="SUPFAM" id="SSF46785">
    <property type="entry name" value="Winged helix' DNA-binding domain"/>
    <property type="match status" value="1"/>
</dbReference>
<accession>A0AA87CD32</accession>
<evidence type="ECO:0000313" key="2">
    <source>
        <dbReference type="EMBL" id="DBA35319.1"/>
    </source>
</evidence>
<dbReference type="Gene3D" id="1.10.10.10">
    <property type="entry name" value="Winged helix-like DNA-binding domain superfamily/Winged helix DNA-binding domain"/>
    <property type="match status" value="1"/>
</dbReference>
<keyword evidence="3" id="KW-1185">Reference proteome</keyword>
<reference evidence="2 3" key="1">
    <citation type="journal article" date="2023" name="Nat. Microbiol.">
        <title>A compendium of viruses from methanogenic archaea reveals their diversity and adaptations to the gut environment.</title>
        <authorList>
            <person name="Medvedeva S."/>
            <person name="Borrel G."/>
            <person name="Krupovic M."/>
            <person name="Gribaldo S."/>
        </authorList>
    </citation>
    <scope>NUCLEOTIDE SEQUENCE [LARGE SCALE GENOMIC DNA]</scope>
</reference>
<dbReference type="EMBL" id="BK063676">
    <property type="protein sequence ID" value="DBA35319.1"/>
    <property type="molecule type" value="Genomic_DNA"/>
</dbReference>
<dbReference type="InterPro" id="IPR001845">
    <property type="entry name" value="HTH_ArsR_DNA-bd_dom"/>
</dbReference>
<dbReference type="Proteomes" id="UP001302265">
    <property type="component" value="Segment"/>
</dbReference>
<dbReference type="InterPro" id="IPR036390">
    <property type="entry name" value="WH_DNA-bd_sf"/>
</dbReference>